<evidence type="ECO:0000256" key="5">
    <source>
        <dbReference type="ARBA" id="ARBA00022824"/>
    </source>
</evidence>
<proteinExistence type="inferred from homology"/>
<dbReference type="GO" id="GO:0043541">
    <property type="term" value="C:UDP-N-acetylglucosamine transferase complex"/>
    <property type="evidence" value="ECO:0007669"/>
    <property type="project" value="TreeGrafter"/>
</dbReference>
<evidence type="ECO:0000256" key="2">
    <source>
        <dbReference type="ARBA" id="ARBA00009731"/>
    </source>
</evidence>
<keyword evidence="7 8" id="KW-0472">Membrane</keyword>
<name>A0A023B5L2_GRENI</name>
<evidence type="ECO:0000313" key="9">
    <source>
        <dbReference type="EMBL" id="EZG61154.1"/>
    </source>
</evidence>
<dbReference type="Pfam" id="PF08660">
    <property type="entry name" value="Alg14"/>
    <property type="match status" value="1"/>
</dbReference>
<dbReference type="PANTHER" id="PTHR12154:SF4">
    <property type="entry name" value="UDP-N-ACETYLGLUCOSAMINE TRANSFERASE SUBUNIT ALG14 HOMOLOG"/>
    <property type="match status" value="1"/>
</dbReference>
<keyword evidence="4 8" id="KW-0812">Transmembrane</keyword>
<reference evidence="9" key="1">
    <citation type="submission" date="2013-12" db="EMBL/GenBank/DDBJ databases">
        <authorList>
            <person name="Omoto C.K."/>
            <person name="Sibley D."/>
            <person name="Venepally P."/>
            <person name="Hadjithomas M."/>
            <person name="Karamycheva S."/>
            <person name="Brunk B."/>
            <person name="Roos D."/>
            <person name="Caler E."/>
            <person name="Lorenzi H."/>
        </authorList>
    </citation>
    <scope>NUCLEOTIDE SEQUENCE</scope>
</reference>
<evidence type="ECO:0000256" key="1">
    <source>
        <dbReference type="ARBA" id="ARBA00004389"/>
    </source>
</evidence>
<dbReference type="RefSeq" id="XP_011130807.1">
    <property type="nucleotide sequence ID" value="XM_011132505.1"/>
</dbReference>
<comment type="subcellular location">
    <subcellularLocation>
        <location evidence="1">Endoplasmic reticulum membrane</location>
        <topology evidence="1">Single-pass membrane protein</topology>
    </subcellularLocation>
</comment>
<evidence type="ECO:0000256" key="3">
    <source>
        <dbReference type="ARBA" id="ARBA00017467"/>
    </source>
</evidence>
<sequence length="163" mass="18372">MKNLPRIRPVGGSFIAAALRCILVTIYCFLLALYTRPVGLIVNGPGTCVPVVLGFFLAKLVPTWRQGRPVMRILYVESFCRARSLSMSAEICLPFVDKYATPECIIGTYTPAHIPRHTRHYLYRLIVHWPKTYAAIPKMYRYKSVLLEGEGSIYLGPSLLPAQ</sequence>
<dbReference type="VEuPathDB" id="CryptoDB:GNI_089570"/>
<dbReference type="GeneID" id="22913221"/>
<dbReference type="GO" id="GO:0004577">
    <property type="term" value="F:N-acetylglucosaminyldiphosphodolichol N-acetylglucosaminyltransferase activity"/>
    <property type="evidence" value="ECO:0007669"/>
    <property type="project" value="TreeGrafter"/>
</dbReference>
<comment type="caution">
    <text evidence="9">The sequence shown here is derived from an EMBL/GenBank/DDBJ whole genome shotgun (WGS) entry which is preliminary data.</text>
</comment>
<protein>
    <recommendedName>
        <fullName evidence="3">UDP-N-acetylglucosamine transferase subunit ALG14</fullName>
    </recommendedName>
</protein>
<feature type="transmembrane region" description="Helical" evidence="8">
    <location>
        <begin position="12"/>
        <end position="34"/>
    </location>
</feature>
<dbReference type="EMBL" id="AFNH02000669">
    <property type="protein sequence ID" value="EZG61154.1"/>
    <property type="molecule type" value="Genomic_DNA"/>
</dbReference>
<evidence type="ECO:0000256" key="8">
    <source>
        <dbReference type="SAM" id="Phobius"/>
    </source>
</evidence>
<evidence type="ECO:0000313" key="10">
    <source>
        <dbReference type="Proteomes" id="UP000019763"/>
    </source>
</evidence>
<evidence type="ECO:0000256" key="6">
    <source>
        <dbReference type="ARBA" id="ARBA00022989"/>
    </source>
</evidence>
<dbReference type="GO" id="GO:0006488">
    <property type="term" value="P:dolichol-linked oligosaccharide biosynthetic process"/>
    <property type="evidence" value="ECO:0007669"/>
    <property type="project" value="InterPro"/>
</dbReference>
<organism evidence="9 10">
    <name type="scientific">Gregarina niphandrodes</name>
    <name type="common">Septate eugregarine</name>
    <dbReference type="NCBI Taxonomy" id="110365"/>
    <lineage>
        <taxon>Eukaryota</taxon>
        <taxon>Sar</taxon>
        <taxon>Alveolata</taxon>
        <taxon>Apicomplexa</taxon>
        <taxon>Conoidasida</taxon>
        <taxon>Gregarinasina</taxon>
        <taxon>Eugregarinorida</taxon>
        <taxon>Gregarinidae</taxon>
        <taxon>Gregarina</taxon>
    </lineage>
</organism>
<comment type="similarity">
    <text evidence="2">Belongs to the ALG14 family.</text>
</comment>
<feature type="transmembrane region" description="Helical" evidence="8">
    <location>
        <begin position="40"/>
        <end position="61"/>
    </location>
</feature>
<dbReference type="AlphaFoldDB" id="A0A023B5L2"/>
<accession>A0A023B5L2</accession>
<dbReference type="Proteomes" id="UP000019763">
    <property type="component" value="Unassembled WGS sequence"/>
</dbReference>
<dbReference type="OrthoDB" id="5978656at2759"/>
<evidence type="ECO:0000256" key="4">
    <source>
        <dbReference type="ARBA" id="ARBA00022692"/>
    </source>
</evidence>
<keyword evidence="5" id="KW-0256">Endoplasmic reticulum</keyword>
<evidence type="ECO:0000256" key="7">
    <source>
        <dbReference type="ARBA" id="ARBA00023136"/>
    </source>
</evidence>
<dbReference type="eggNOG" id="KOG3339">
    <property type="taxonomic scope" value="Eukaryota"/>
</dbReference>
<keyword evidence="6 8" id="KW-1133">Transmembrane helix</keyword>
<dbReference type="InterPro" id="IPR013969">
    <property type="entry name" value="Oligosacch_biosynth_Alg14"/>
</dbReference>
<dbReference type="PANTHER" id="PTHR12154">
    <property type="entry name" value="GLYCOSYL TRANSFERASE-RELATED"/>
    <property type="match status" value="1"/>
</dbReference>
<keyword evidence="10" id="KW-1185">Reference proteome</keyword>
<gene>
    <name evidence="9" type="ORF">GNI_089570</name>
</gene>